<accession>A0A1T4STQ6</accession>
<dbReference type="Pfam" id="PF10679">
    <property type="entry name" value="DUF2491"/>
    <property type="match status" value="1"/>
</dbReference>
<dbReference type="RefSeq" id="WP_080174574.1">
    <property type="nucleotide sequence ID" value="NZ_AP024855.1"/>
</dbReference>
<reference evidence="1 4" key="2">
    <citation type="submission" date="2024-01" db="EMBL/GenBank/DDBJ databases">
        <title>Active colonisers of the gastrointestinal tract of Atlantic salmon farmed in a warm water region.</title>
        <authorList>
            <person name="Bowman J.P."/>
        </authorList>
    </citation>
    <scope>NUCLEOTIDE SEQUENCE [LARGE SCALE GENOMIC DNA]</scope>
    <source>
        <strain evidence="1 4">S3MW1</strain>
    </source>
</reference>
<dbReference type="Proteomes" id="UP000191116">
    <property type="component" value="Unassembled WGS sequence"/>
</dbReference>
<evidence type="ECO:0000313" key="4">
    <source>
        <dbReference type="Proteomes" id="UP001306119"/>
    </source>
</evidence>
<dbReference type="AlphaFoldDB" id="A0A1T4STQ6"/>
<dbReference type="EMBL" id="JAYXUG010000001">
    <property type="protein sequence ID" value="MEC6830284.1"/>
    <property type="molecule type" value="Genomic_DNA"/>
</dbReference>
<proteinExistence type="predicted"/>
<reference evidence="2 3" key="1">
    <citation type="submission" date="2017-02" db="EMBL/GenBank/DDBJ databases">
        <authorList>
            <person name="Peterson S.W."/>
        </authorList>
    </citation>
    <scope>NUCLEOTIDE SEQUENCE [LARGE SCALE GENOMIC DNA]</scope>
    <source>
        <strain evidence="2 3">CECT 9189</strain>
    </source>
</reference>
<evidence type="ECO:0000313" key="3">
    <source>
        <dbReference type="Proteomes" id="UP000191116"/>
    </source>
</evidence>
<name>A0A1T4STQ6_9GAMM</name>
<protein>
    <submittedName>
        <fullName evidence="1">YjfK family protein</fullName>
    </submittedName>
</protein>
<evidence type="ECO:0000313" key="1">
    <source>
        <dbReference type="EMBL" id="MEC6830284.1"/>
    </source>
</evidence>
<dbReference type="InterPro" id="IPR019621">
    <property type="entry name" value="DUF2491"/>
</dbReference>
<dbReference type="Proteomes" id="UP001306119">
    <property type="component" value="Unassembled WGS sequence"/>
</dbReference>
<sequence length="208" mass="23568">MFDFFKKKPVEKKSLIPEVLGLRLGGVIELDALKMKIIEPDLTISGAANTQLIQAVGVVQLDNATRLIRYYTDDDAMIQVLIVGDSDADVQQCMLSYYYSTTPIDTDTRWNEWLATGVVKSHWDLDGVNFTKLWENELPVAMTETTWTSATEYSQTDQFVMLYSRDVNADLCEVLIVSAEEQIINNRAEHCLVLSTAFELQPNDFKVN</sequence>
<evidence type="ECO:0000313" key="2">
    <source>
        <dbReference type="EMBL" id="SKA31268.1"/>
    </source>
</evidence>
<dbReference type="EMBL" id="FUWP01000007">
    <property type="protein sequence ID" value="SKA31268.1"/>
    <property type="molecule type" value="Genomic_DNA"/>
</dbReference>
<gene>
    <name evidence="2" type="ORF">CZ814_01740</name>
    <name evidence="1" type="ORF">VXS06_00565</name>
</gene>
<dbReference type="OrthoDB" id="6148994at2"/>
<organism evidence="2 3">
    <name type="scientific">Photobacterium toruni</name>
    <dbReference type="NCBI Taxonomy" id="1935446"/>
    <lineage>
        <taxon>Bacteria</taxon>
        <taxon>Pseudomonadati</taxon>
        <taxon>Pseudomonadota</taxon>
        <taxon>Gammaproteobacteria</taxon>
        <taxon>Vibrionales</taxon>
        <taxon>Vibrionaceae</taxon>
        <taxon>Photobacterium</taxon>
    </lineage>
</organism>
<keyword evidence="4" id="KW-1185">Reference proteome</keyword>